<dbReference type="STRING" id="696281.Desru_0839"/>
<dbReference type="GO" id="GO:0008381">
    <property type="term" value="F:mechanosensitive monoatomic ion channel activity"/>
    <property type="evidence" value="ECO:0007669"/>
    <property type="project" value="InterPro"/>
</dbReference>
<feature type="transmembrane region" description="Helical" evidence="10">
    <location>
        <begin position="165"/>
        <end position="192"/>
    </location>
</feature>
<evidence type="ECO:0000256" key="9">
    <source>
        <dbReference type="ARBA" id="ARBA00093659"/>
    </source>
</evidence>
<reference evidence="13" key="1">
    <citation type="submission" date="2011-05" db="EMBL/GenBank/DDBJ databases">
        <title>Complete sequence of Desulfotomaculum ruminis DSM 2154.</title>
        <authorList>
            <person name="Lucas S."/>
            <person name="Copeland A."/>
            <person name="Lapidus A."/>
            <person name="Cheng J.-F."/>
            <person name="Goodwin L."/>
            <person name="Pitluck S."/>
            <person name="Lu M."/>
            <person name="Detter J.C."/>
            <person name="Han C."/>
            <person name="Tapia R."/>
            <person name="Land M."/>
            <person name="Hauser L."/>
            <person name="Kyrpides N."/>
            <person name="Ivanova N."/>
            <person name="Mikhailova N."/>
            <person name="Pagani I."/>
            <person name="Stams A.J.M."/>
            <person name="Plugge C.M."/>
            <person name="Muyzer G."/>
            <person name="Kuever J."/>
            <person name="Parshina S.N."/>
            <person name="Ivanova A.E."/>
            <person name="Nazina T.N."/>
            <person name="Brambilla E."/>
            <person name="Spring S."/>
            <person name="Klenk H.-P."/>
            <person name="Woyke T."/>
        </authorList>
    </citation>
    <scope>NUCLEOTIDE SEQUENCE [LARGE SCALE GENOMIC DNA]</scope>
    <source>
        <strain evidence="13">ATCC 23193 / DSM 2154 / NCIB 8452 / DL</strain>
    </source>
</reference>
<dbReference type="InterPro" id="IPR006685">
    <property type="entry name" value="MscS_channel_2nd"/>
</dbReference>
<feature type="transmembrane region" description="Helical" evidence="10">
    <location>
        <begin position="74"/>
        <end position="90"/>
    </location>
</feature>
<dbReference type="RefSeq" id="WP_013840889.1">
    <property type="nucleotide sequence ID" value="NC_015589.1"/>
</dbReference>
<dbReference type="EMBL" id="CP002780">
    <property type="protein sequence ID" value="AEG59118.1"/>
    <property type="molecule type" value="Genomic_DNA"/>
</dbReference>
<dbReference type="InterPro" id="IPR030192">
    <property type="entry name" value="YbdG"/>
</dbReference>
<dbReference type="KEGG" id="dru:Desru_0839"/>
<keyword evidence="5 10" id="KW-1133">Transmembrane helix</keyword>
<accession>F6DV52</accession>
<sequence>MYTKIIAFLERFGSQGAMADFAANAVILLVIGIICVLSRLIAKEILLKIVTSYAKKSRPSWDDILLEKRVFQRLSHLVTPIIIALFAGTFPKYEELIMRGVLVYTVAVMMGVADALINAVDEIYRTYEISKVRPMRGLLQIIKVAVFIIGFIVIIAGLIGESPLVLLGGIGAMTAVTTLVFKDSILGFVAGIQMTSNDMIRIGDWIEMPKYAADGIVIDLSLNTVKVENFDKTITFIPAYALVSDAFKNWRGMQASGGRRIKRAIYIDAGSVNLCSDAMIERFRRMELLKDYIEEKLQEVEEYNLKGNIDLSEPVNGRRLTNIGTFREYMRAYLKRHPGIHKEMTLMVRQLPAEGQGIPLEIYAFANTVQWVDYEGIQSDIFDHLFAAAPRFGLSVFQQPSGQDIRSALENEKAAAWHSSMGKNSNNQ</sequence>
<feature type="domain" description="Mechanosensitive ion channel MscS" evidence="11">
    <location>
        <begin position="183"/>
        <end position="251"/>
    </location>
</feature>
<dbReference type="eggNOG" id="COG0668">
    <property type="taxonomic scope" value="Bacteria"/>
</dbReference>
<evidence type="ECO:0000256" key="5">
    <source>
        <dbReference type="ARBA" id="ARBA00022989"/>
    </source>
</evidence>
<dbReference type="PANTHER" id="PTHR30414:SF0">
    <property type="entry name" value="MINICONDUCTANCE MECHANOSENSITIVE CHANNEL YBDG"/>
    <property type="match status" value="1"/>
</dbReference>
<keyword evidence="13" id="KW-1185">Reference proteome</keyword>
<evidence type="ECO:0000256" key="10">
    <source>
        <dbReference type="SAM" id="Phobius"/>
    </source>
</evidence>
<dbReference type="SUPFAM" id="SSF50182">
    <property type="entry name" value="Sm-like ribonucleoproteins"/>
    <property type="match status" value="1"/>
</dbReference>
<feature type="transmembrane region" description="Helical" evidence="10">
    <location>
        <begin position="138"/>
        <end position="159"/>
    </location>
</feature>
<evidence type="ECO:0000256" key="2">
    <source>
        <dbReference type="ARBA" id="ARBA00022475"/>
    </source>
</evidence>
<dbReference type="Gene3D" id="2.30.30.60">
    <property type="match status" value="1"/>
</dbReference>
<gene>
    <name evidence="12" type="ordered locus">Desru_0839</name>
</gene>
<name>F6DV52_DESRL</name>
<evidence type="ECO:0000256" key="1">
    <source>
        <dbReference type="ARBA" id="ARBA00004429"/>
    </source>
</evidence>
<proteinExistence type="predicted"/>
<dbReference type="GO" id="GO:0005886">
    <property type="term" value="C:plasma membrane"/>
    <property type="evidence" value="ECO:0007669"/>
    <property type="project" value="UniProtKB-SubCell"/>
</dbReference>
<evidence type="ECO:0000256" key="8">
    <source>
        <dbReference type="ARBA" id="ARBA00093630"/>
    </source>
</evidence>
<reference evidence="12 13" key="2">
    <citation type="journal article" date="2012" name="Stand. Genomic Sci.">
        <title>Complete genome sequence of the sulfate-reducing firmicute Desulfotomaculum ruminis type strain (DL(T)).</title>
        <authorList>
            <person name="Spring S."/>
            <person name="Visser M."/>
            <person name="Lu M."/>
            <person name="Copeland A."/>
            <person name="Lapidus A."/>
            <person name="Lucas S."/>
            <person name="Cheng J.F."/>
            <person name="Han C."/>
            <person name="Tapia R."/>
            <person name="Goodwin L.A."/>
            <person name="Pitluck S."/>
            <person name="Ivanova N."/>
            <person name="Land M."/>
            <person name="Hauser L."/>
            <person name="Larimer F."/>
            <person name="Rohde M."/>
            <person name="Goker M."/>
            <person name="Detter J.C."/>
            <person name="Kyrpides N.C."/>
            <person name="Woyke T."/>
            <person name="Schaap P.J."/>
            <person name="Plugge C.M."/>
            <person name="Muyzer G."/>
            <person name="Kuever J."/>
            <person name="Pereira I.A."/>
            <person name="Parshina S.N."/>
            <person name="Bernier-Latmani R."/>
            <person name="Stams A.J."/>
            <person name="Klenk H.P."/>
        </authorList>
    </citation>
    <scope>NUCLEOTIDE SEQUENCE [LARGE SCALE GENOMIC DNA]</scope>
    <source>
        <strain evidence="13">ATCC 23193 / DSM 2154 / NCIB 8452 / DL</strain>
    </source>
</reference>
<comment type="subcellular location">
    <subcellularLocation>
        <location evidence="1">Cell inner membrane</location>
        <topology evidence="1">Multi-pass membrane protein</topology>
    </subcellularLocation>
</comment>
<evidence type="ECO:0000256" key="7">
    <source>
        <dbReference type="ARBA" id="ARBA00023136"/>
    </source>
</evidence>
<dbReference type="GO" id="GO:0071470">
    <property type="term" value="P:cellular response to osmotic stress"/>
    <property type="evidence" value="ECO:0007669"/>
    <property type="project" value="InterPro"/>
</dbReference>
<evidence type="ECO:0000313" key="13">
    <source>
        <dbReference type="Proteomes" id="UP000009234"/>
    </source>
</evidence>
<organism evidence="12 13">
    <name type="scientific">Desulforamulus ruminis (strain ATCC 23193 / DSM 2154 / NCIMB 8452 / DL)</name>
    <name type="common">Desulfotomaculum ruminis</name>
    <dbReference type="NCBI Taxonomy" id="696281"/>
    <lineage>
        <taxon>Bacteria</taxon>
        <taxon>Bacillati</taxon>
        <taxon>Bacillota</taxon>
        <taxon>Clostridia</taxon>
        <taxon>Eubacteriales</taxon>
        <taxon>Peptococcaceae</taxon>
        <taxon>Desulforamulus</taxon>
    </lineage>
</organism>
<evidence type="ECO:0000256" key="3">
    <source>
        <dbReference type="ARBA" id="ARBA00022519"/>
    </source>
</evidence>
<dbReference type="FunFam" id="2.30.30.60:FF:000002">
    <property type="entry name" value="Mechanosensitive ion channel family protein"/>
    <property type="match status" value="1"/>
</dbReference>
<keyword evidence="3" id="KW-0997">Cell inner membrane</keyword>
<dbReference type="HOGENOM" id="CLU_045354_1_0_9"/>
<keyword evidence="6" id="KW-0346">Stress response</keyword>
<dbReference type="AlphaFoldDB" id="F6DV52"/>
<evidence type="ECO:0000313" key="12">
    <source>
        <dbReference type="EMBL" id="AEG59118.1"/>
    </source>
</evidence>
<protein>
    <recommendedName>
        <fullName evidence="8">Mechanosensing system component YbdG</fullName>
    </recommendedName>
    <alternativeName>
        <fullName evidence="9">Mechanosensitive channel homolog YbdG</fullName>
    </alternativeName>
</protein>
<dbReference type="InterPro" id="IPR023408">
    <property type="entry name" value="MscS_beta-dom_sf"/>
</dbReference>
<dbReference type="Pfam" id="PF00924">
    <property type="entry name" value="MS_channel_2nd"/>
    <property type="match status" value="1"/>
</dbReference>
<keyword evidence="7 10" id="KW-0472">Membrane</keyword>
<evidence type="ECO:0000259" key="11">
    <source>
        <dbReference type="Pfam" id="PF00924"/>
    </source>
</evidence>
<feature type="transmembrane region" description="Helical" evidence="10">
    <location>
        <begin position="96"/>
        <end position="117"/>
    </location>
</feature>
<evidence type="ECO:0000256" key="4">
    <source>
        <dbReference type="ARBA" id="ARBA00022692"/>
    </source>
</evidence>
<dbReference type="InterPro" id="IPR010920">
    <property type="entry name" value="LSM_dom_sf"/>
</dbReference>
<keyword evidence="2" id="KW-1003">Cell membrane</keyword>
<feature type="transmembrane region" description="Helical" evidence="10">
    <location>
        <begin position="21"/>
        <end position="42"/>
    </location>
</feature>
<dbReference type="Proteomes" id="UP000009234">
    <property type="component" value="Chromosome"/>
</dbReference>
<keyword evidence="4 10" id="KW-0812">Transmembrane</keyword>
<evidence type="ECO:0000256" key="6">
    <source>
        <dbReference type="ARBA" id="ARBA00023016"/>
    </source>
</evidence>
<dbReference type="PANTHER" id="PTHR30414">
    <property type="entry name" value="MINICONDUCTANCE MECHANOSENSITIVE CHANNEL YBDG"/>
    <property type="match status" value="1"/>
</dbReference>